<evidence type="ECO:0000256" key="1">
    <source>
        <dbReference type="SAM" id="Phobius"/>
    </source>
</evidence>
<reference evidence="2" key="1">
    <citation type="submission" date="2022-10" db="EMBL/GenBank/DDBJ databases">
        <title>Description of Fervidibacillus gen. nov. in the family Fervidibacillaceae fam. nov. with two species, Fervidibacillus albus sp. nov., and Fervidibacillus halotolerans sp. nov., isolated from tidal flat sediments.</title>
        <authorList>
            <person name="Kwon K.K."/>
            <person name="Yang S.-H."/>
        </authorList>
    </citation>
    <scope>NUCLEOTIDE SEQUENCE</scope>
    <source>
        <strain evidence="2">JCM 19140</strain>
    </source>
</reference>
<feature type="transmembrane region" description="Helical" evidence="1">
    <location>
        <begin position="33"/>
        <end position="51"/>
    </location>
</feature>
<evidence type="ECO:0000313" key="3">
    <source>
        <dbReference type="Proteomes" id="UP001209318"/>
    </source>
</evidence>
<keyword evidence="1" id="KW-0812">Transmembrane</keyword>
<protein>
    <submittedName>
        <fullName evidence="2">Uncharacterized protein</fullName>
    </submittedName>
</protein>
<gene>
    <name evidence="2" type="ORF">OEV98_10590</name>
</gene>
<accession>A0AAE3LTH8</accession>
<sequence length="153" mass="17962">MPHGTETKVVVVVELNYHSITGGRNEIIKIKKILVLPVFAIFGGIIFYIFYGTPWDLISYKNNFEEYLENKYNKDFVMEEISFAFFHGKAYHGYAHAKENPELIFYVGQNRYTTKETEDSYLDQTWQKQAKDELGPIVEHFFPDSFHNAVDIY</sequence>
<evidence type="ECO:0000313" key="2">
    <source>
        <dbReference type="EMBL" id="MCU9614008.1"/>
    </source>
</evidence>
<organism evidence="2 3">
    <name type="scientific">Perspicuibacillus lycopersici</name>
    <dbReference type="NCBI Taxonomy" id="1325689"/>
    <lineage>
        <taxon>Bacteria</taxon>
        <taxon>Bacillati</taxon>
        <taxon>Bacillota</taxon>
        <taxon>Bacilli</taxon>
        <taxon>Bacillales</taxon>
        <taxon>Bacillaceae</taxon>
        <taxon>Perspicuibacillus</taxon>
    </lineage>
</organism>
<keyword evidence="1" id="KW-1133">Transmembrane helix</keyword>
<dbReference type="EMBL" id="JAOUSF010000003">
    <property type="protein sequence ID" value="MCU9614008.1"/>
    <property type="molecule type" value="Genomic_DNA"/>
</dbReference>
<name>A0AAE3LTH8_9BACI</name>
<proteinExistence type="predicted"/>
<keyword evidence="1" id="KW-0472">Membrane</keyword>
<keyword evidence="3" id="KW-1185">Reference proteome</keyword>
<comment type="caution">
    <text evidence="2">The sequence shown here is derived from an EMBL/GenBank/DDBJ whole genome shotgun (WGS) entry which is preliminary data.</text>
</comment>
<dbReference type="Proteomes" id="UP001209318">
    <property type="component" value="Unassembled WGS sequence"/>
</dbReference>
<dbReference type="AlphaFoldDB" id="A0AAE3LTH8"/>